<protein>
    <submittedName>
        <fullName evidence="1">HDC17695</fullName>
    </submittedName>
</protein>
<gene>
    <name evidence="1" type="ORF">HDC17695</name>
</gene>
<reference evidence="1" key="1">
    <citation type="journal article" date="2003" name="Genome Biol.">
        <title>An integrated gene annotation and transcriptional profiling approach towards the full gene content of the Drosophila genome.</title>
        <authorList>
            <person name="Hild M."/>
            <person name="Beckmann B."/>
            <person name="Haas S.A."/>
            <person name="Koch B."/>
            <person name="Solovyev V."/>
            <person name="Busold C."/>
            <person name="Fellenberg K."/>
            <person name="Boutros M."/>
            <person name="Vingron M."/>
            <person name="Sauer F."/>
            <person name="Hoheisel J.D."/>
            <person name="Paro R."/>
        </authorList>
    </citation>
    <scope>NUCLEOTIDE SEQUENCE</scope>
</reference>
<evidence type="ECO:0000313" key="1">
    <source>
        <dbReference type="EMBL" id="DAA03251.1"/>
    </source>
</evidence>
<proteinExistence type="predicted"/>
<name>Q6IIL5_DROME</name>
<sequence>MEELCPVYAHTHMLEKGKRVPLSHLAIPSGNLANSRGLTPILMRAINIRNGLLPDGDLMVVVGVVQRGRRTQDFWQSAGNWHGRDSGLWATYDGHNPSWGCGHGQMAASPCKYAINYLPPGGFPGLGLCVALAVGGGVIPGPRNGVGYTKNGGMSCLVAATCVFRSDGKSGRIWPGMANNATVIQLQYILFQSSEFIRFFKLRNE</sequence>
<accession>Q6IIL5</accession>
<dbReference type="EMBL" id="BK003051">
    <property type="protein sequence ID" value="DAA03251.1"/>
    <property type="molecule type" value="Genomic_DNA"/>
</dbReference>
<dbReference type="AlphaFoldDB" id="Q6IIL5"/>
<organism evidence="1">
    <name type="scientific">Drosophila melanogaster</name>
    <name type="common">Fruit fly</name>
    <dbReference type="NCBI Taxonomy" id="7227"/>
    <lineage>
        <taxon>Eukaryota</taxon>
        <taxon>Metazoa</taxon>
        <taxon>Ecdysozoa</taxon>
        <taxon>Arthropoda</taxon>
        <taxon>Hexapoda</taxon>
        <taxon>Insecta</taxon>
        <taxon>Pterygota</taxon>
        <taxon>Neoptera</taxon>
        <taxon>Endopterygota</taxon>
        <taxon>Diptera</taxon>
        <taxon>Brachycera</taxon>
        <taxon>Muscomorpha</taxon>
        <taxon>Ephydroidea</taxon>
        <taxon>Drosophilidae</taxon>
        <taxon>Drosophila</taxon>
        <taxon>Sophophora</taxon>
    </lineage>
</organism>